<dbReference type="EMBL" id="JAVHNQ010000014">
    <property type="protein sequence ID" value="KAK6332830.1"/>
    <property type="molecule type" value="Genomic_DNA"/>
</dbReference>
<dbReference type="GO" id="GO:0045944">
    <property type="term" value="P:positive regulation of transcription by RNA polymerase II"/>
    <property type="evidence" value="ECO:0007669"/>
    <property type="project" value="InterPro"/>
</dbReference>
<dbReference type="GO" id="GO:0005634">
    <property type="term" value="C:nucleus"/>
    <property type="evidence" value="ECO:0007669"/>
    <property type="project" value="UniProtKB-SubCell"/>
</dbReference>
<feature type="region of interest" description="Disordered" evidence="7">
    <location>
        <begin position="283"/>
        <end position="302"/>
    </location>
</feature>
<sequence>MGRRKIEIKAIKDDRNRSVTFLKRKGGLFKKAYELSVLCSADVAIIIFGNNKKLYEFSSTPVDEILERRSYFGLPHERKGPEDYQGKASASDGDDDEDVEIDVTNGMRQSNSPPVHQRTNSVPYGVGIPPRHLTPQPASLSRPLSRNAPHPHQRHLSGSGLVGPNGQPIPHPGMAQPNPNGFTYVNQYNPAVTQPGVQNIPSGLVAANAPGFSFPQNGTHPNGAQAFLQQQHETLIRRQSMPSSLSQQVQHQHEQQVPPHIIPDQHPAAQHPSQIQVHNDTAMMNGQDEPNLPEEQPNSDGITRLRTKSRSIFTPIAGENSLLAQHWFGPDKSPIRANSVDVGAIARKNANVESQVKAEPPQPDSAGVEEDDPKILPLIRTGTGEIPPPTRTPSMISTPGGGLKRPVLKVQIPNDAEEDDTNTNTAGTSPRNSGLTADPSSARPHTEPLPPGAVLPPPSPSVGNSAPLSAGGSGPPNPFARPAPTSAAAGIMDQTPISALPSRFVENMLPSPSAFFGTDWATVGLRAEDNLLPSPLNFKTPTIGRMYPEEDSNAAKRKSPDSMDVDSGSNSKRVRT</sequence>
<accession>A0AAV9U4P7</accession>
<keyword evidence="2" id="KW-0805">Transcription regulation</keyword>
<feature type="region of interest" description="Disordered" evidence="7">
    <location>
        <begin position="351"/>
        <end position="494"/>
    </location>
</feature>
<dbReference type="SMART" id="SM00432">
    <property type="entry name" value="MADS"/>
    <property type="match status" value="1"/>
</dbReference>
<dbReference type="GO" id="GO:0000981">
    <property type="term" value="F:DNA-binding transcription factor activity, RNA polymerase II-specific"/>
    <property type="evidence" value="ECO:0007669"/>
    <property type="project" value="TreeGrafter"/>
</dbReference>
<protein>
    <recommendedName>
        <fullName evidence="8">MADS-box domain-containing protein</fullName>
    </recommendedName>
</protein>
<dbReference type="GO" id="GO:0046983">
    <property type="term" value="F:protein dimerization activity"/>
    <property type="evidence" value="ECO:0007669"/>
    <property type="project" value="InterPro"/>
</dbReference>
<comment type="caution">
    <text evidence="9">The sequence shown here is derived from an EMBL/GenBank/DDBJ whole genome shotgun (WGS) entry which is preliminary data.</text>
</comment>
<feature type="domain" description="MADS-box" evidence="8">
    <location>
        <begin position="1"/>
        <end position="61"/>
    </location>
</feature>
<dbReference type="PANTHER" id="PTHR11945">
    <property type="entry name" value="MADS BOX PROTEIN"/>
    <property type="match status" value="1"/>
</dbReference>
<dbReference type="InterPro" id="IPR002100">
    <property type="entry name" value="TF_MADSbox"/>
</dbReference>
<keyword evidence="3" id="KW-0238">DNA-binding</keyword>
<keyword evidence="5" id="KW-0539">Nucleus</keyword>
<feature type="region of interest" description="Disordered" evidence="7">
    <location>
        <begin position="239"/>
        <end position="273"/>
    </location>
</feature>
<comment type="subcellular location">
    <subcellularLocation>
        <location evidence="1">Nucleus</location>
    </subcellularLocation>
</comment>
<dbReference type="PROSITE" id="PS00350">
    <property type="entry name" value="MADS_BOX_1"/>
    <property type="match status" value="1"/>
</dbReference>
<evidence type="ECO:0000256" key="5">
    <source>
        <dbReference type="ARBA" id="ARBA00023242"/>
    </source>
</evidence>
<dbReference type="InterPro" id="IPR036879">
    <property type="entry name" value="TF_MADSbox_sf"/>
</dbReference>
<dbReference type="GO" id="GO:0000978">
    <property type="term" value="F:RNA polymerase II cis-regulatory region sequence-specific DNA binding"/>
    <property type="evidence" value="ECO:0007669"/>
    <property type="project" value="TreeGrafter"/>
</dbReference>
<feature type="region of interest" description="Disordered" evidence="7">
    <location>
        <begin position="527"/>
        <end position="576"/>
    </location>
</feature>
<dbReference type="PROSITE" id="PS50066">
    <property type="entry name" value="MADS_BOX_2"/>
    <property type="match status" value="1"/>
</dbReference>
<feature type="compositionally biased region" description="Polar residues" evidence="7">
    <location>
        <begin position="422"/>
        <end position="439"/>
    </location>
</feature>
<dbReference type="InterPro" id="IPR033896">
    <property type="entry name" value="MEF2-like_N"/>
</dbReference>
<proteinExistence type="inferred from homology"/>
<gene>
    <name evidence="9" type="ORF">TWF696_002852</name>
</gene>
<feature type="compositionally biased region" description="Acidic residues" evidence="7">
    <location>
        <begin position="92"/>
        <end position="101"/>
    </location>
</feature>
<dbReference type="PANTHER" id="PTHR11945:SF534">
    <property type="entry name" value="MYOCYTE-SPECIFIC ENHANCER FACTOR 2"/>
    <property type="match status" value="1"/>
</dbReference>
<dbReference type="PRINTS" id="PR00404">
    <property type="entry name" value="MADSDOMAIN"/>
</dbReference>
<dbReference type="Gene3D" id="3.40.1810.10">
    <property type="entry name" value="Transcription factor, MADS-box"/>
    <property type="match status" value="1"/>
</dbReference>
<evidence type="ECO:0000256" key="7">
    <source>
        <dbReference type="SAM" id="MobiDB-lite"/>
    </source>
</evidence>
<feature type="compositionally biased region" description="Basic and acidic residues" evidence="7">
    <location>
        <begin position="73"/>
        <end position="85"/>
    </location>
</feature>
<feature type="compositionally biased region" description="Pro residues" evidence="7">
    <location>
        <begin position="447"/>
        <end position="460"/>
    </location>
</feature>
<evidence type="ECO:0000256" key="3">
    <source>
        <dbReference type="ARBA" id="ARBA00023125"/>
    </source>
</evidence>
<evidence type="ECO:0000313" key="9">
    <source>
        <dbReference type="EMBL" id="KAK6332830.1"/>
    </source>
</evidence>
<feature type="compositionally biased region" description="Low complexity" evidence="7">
    <location>
        <begin position="247"/>
        <end position="259"/>
    </location>
</feature>
<reference evidence="9 10" key="1">
    <citation type="submission" date="2019-10" db="EMBL/GenBank/DDBJ databases">
        <authorList>
            <person name="Palmer J.M."/>
        </authorList>
    </citation>
    <scope>NUCLEOTIDE SEQUENCE [LARGE SCALE GENOMIC DNA]</scope>
    <source>
        <strain evidence="9 10">TWF696</strain>
    </source>
</reference>
<feature type="compositionally biased region" description="Polar residues" evidence="7">
    <location>
        <begin position="567"/>
        <end position="576"/>
    </location>
</feature>
<dbReference type="Proteomes" id="UP001375240">
    <property type="component" value="Unassembled WGS sequence"/>
</dbReference>
<dbReference type="AlphaFoldDB" id="A0AAV9U4P7"/>
<feature type="region of interest" description="Disordered" evidence="7">
    <location>
        <begin position="73"/>
        <end position="180"/>
    </location>
</feature>
<keyword evidence="4" id="KW-0804">Transcription</keyword>
<evidence type="ECO:0000256" key="1">
    <source>
        <dbReference type="ARBA" id="ARBA00004123"/>
    </source>
</evidence>
<evidence type="ECO:0000313" key="10">
    <source>
        <dbReference type="Proteomes" id="UP001375240"/>
    </source>
</evidence>
<evidence type="ECO:0000259" key="8">
    <source>
        <dbReference type="PROSITE" id="PS50066"/>
    </source>
</evidence>
<keyword evidence="10" id="KW-1185">Reference proteome</keyword>
<dbReference type="SUPFAM" id="SSF55455">
    <property type="entry name" value="SRF-like"/>
    <property type="match status" value="1"/>
</dbReference>
<evidence type="ECO:0000256" key="6">
    <source>
        <dbReference type="ARBA" id="ARBA00025805"/>
    </source>
</evidence>
<evidence type="ECO:0000256" key="4">
    <source>
        <dbReference type="ARBA" id="ARBA00023163"/>
    </source>
</evidence>
<comment type="similarity">
    <text evidence="6">Belongs to the MEF2 family.</text>
</comment>
<organism evidence="9 10">
    <name type="scientific">Orbilia brochopaga</name>
    <dbReference type="NCBI Taxonomy" id="3140254"/>
    <lineage>
        <taxon>Eukaryota</taxon>
        <taxon>Fungi</taxon>
        <taxon>Dikarya</taxon>
        <taxon>Ascomycota</taxon>
        <taxon>Pezizomycotina</taxon>
        <taxon>Orbiliomycetes</taxon>
        <taxon>Orbiliales</taxon>
        <taxon>Orbiliaceae</taxon>
        <taxon>Orbilia</taxon>
    </lineage>
</organism>
<evidence type="ECO:0000256" key="2">
    <source>
        <dbReference type="ARBA" id="ARBA00023015"/>
    </source>
</evidence>
<dbReference type="CDD" id="cd00265">
    <property type="entry name" value="MADS_MEF2_like"/>
    <property type="match status" value="1"/>
</dbReference>
<dbReference type="Pfam" id="PF00319">
    <property type="entry name" value="SRF-TF"/>
    <property type="match status" value="1"/>
</dbReference>
<name>A0AAV9U4P7_9PEZI</name>
<feature type="compositionally biased region" description="Polar residues" evidence="7">
    <location>
        <begin position="106"/>
        <end position="122"/>
    </location>
</feature>